<accession>A0AAD8YEA0</accession>
<sequence length="193" mass="22856">MDLDGTNVTGDVRDIKETDFTNLNEMFLSKSVYGSNVYCEFDCIADVPSVMQAWHRLSKRIPSLFEKIRQWYLDLESTDQYHSEYHNYGVDPPFYIEPVKVGPRLGWRWINYQKHPCKVNWLDPEPEIPSENDYGARVKYESYVRDLQDIELELQASPFKDCYLPTEEEYCRLSKEFDENRVFSDEEDDSCGE</sequence>
<protein>
    <submittedName>
        <fullName evidence="1">Uncharacterized protein</fullName>
    </submittedName>
</protein>
<dbReference type="AlphaFoldDB" id="A0AAD8YEA0"/>
<dbReference type="Proteomes" id="UP001224775">
    <property type="component" value="Unassembled WGS sequence"/>
</dbReference>
<reference evidence="1" key="1">
    <citation type="submission" date="2023-06" db="EMBL/GenBank/DDBJ databases">
        <title>Survivors Of The Sea: Transcriptome response of Skeletonema marinoi to long-term dormancy.</title>
        <authorList>
            <person name="Pinder M.I.M."/>
            <person name="Kourtchenko O."/>
            <person name="Robertson E.K."/>
            <person name="Larsson T."/>
            <person name="Maumus F."/>
            <person name="Osuna-Cruz C.M."/>
            <person name="Vancaester E."/>
            <person name="Stenow R."/>
            <person name="Vandepoele K."/>
            <person name="Ploug H."/>
            <person name="Bruchert V."/>
            <person name="Godhe A."/>
            <person name="Topel M."/>
        </authorList>
    </citation>
    <scope>NUCLEOTIDE SEQUENCE</scope>
    <source>
        <strain evidence="1">R05AC</strain>
    </source>
</reference>
<gene>
    <name evidence="1" type="ORF">QTG54_004761</name>
</gene>
<name>A0AAD8YEA0_9STRA</name>
<organism evidence="1 2">
    <name type="scientific">Skeletonema marinoi</name>
    <dbReference type="NCBI Taxonomy" id="267567"/>
    <lineage>
        <taxon>Eukaryota</taxon>
        <taxon>Sar</taxon>
        <taxon>Stramenopiles</taxon>
        <taxon>Ochrophyta</taxon>
        <taxon>Bacillariophyta</taxon>
        <taxon>Coscinodiscophyceae</taxon>
        <taxon>Thalassiosirophycidae</taxon>
        <taxon>Thalassiosirales</taxon>
        <taxon>Skeletonemataceae</taxon>
        <taxon>Skeletonema</taxon>
        <taxon>Skeletonema marinoi-dohrnii complex</taxon>
    </lineage>
</organism>
<evidence type="ECO:0000313" key="2">
    <source>
        <dbReference type="Proteomes" id="UP001224775"/>
    </source>
</evidence>
<comment type="caution">
    <text evidence="1">The sequence shown here is derived from an EMBL/GenBank/DDBJ whole genome shotgun (WGS) entry which is preliminary data.</text>
</comment>
<proteinExistence type="predicted"/>
<keyword evidence="2" id="KW-1185">Reference proteome</keyword>
<dbReference type="EMBL" id="JATAAI010000007">
    <property type="protein sequence ID" value="KAK1744228.1"/>
    <property type="molecule type" value="Genomic_DNA"/>
</dbReference>
<evidence type="ECO:0000313" key="1">
    <source>
        <dbReference type="EMBL" id="KAK1744228.1"/>
    </source>
</evidence>